<comment type="caution">
    <text evidence="5">The sequence shown here is derived from an EMBL/GenBank/DDBJ whole genome shotgun (WGS) entry which is preliminary data.</text>
</comment>
<dbReference type="Pfam" id="PF25053">
    <property type="entry name" value="DUF7791"/>
    <property type="match status" value="1"/>
</dbReference>
<keyword evidence="6" id="KW-1185">Reference proteome</keyword>
<proteinExistence type="predicted"/>
<name>A0A8H4NQC1_9HYPO</name>
<dbReference type="EMBL" id="JAADJG010000414">
    <property type="protein sequence ID" value="KAF4447164.1"/>
    <property type="molecule type" value="Genomic_DNA"/>
</dbReference>
<evidence type="ECO:0000259" key="4">
    <source>
        <dbReference type="Pfam" id="PF25053"/>
    </source>
</evidence>
<evidence type="ECO:0008006" key="7">
    <source>
        <dbReference type="Google" id="ProtNLM"/>
    </source>
</evidence>
<dbReference type="PANTHER" id="PTHR10039">
    <property type="entry name" value="AMELOGENIN"/>
    <property type="match status" value="1"/>
</dbReference>
<dbReference type="Gene3D" id="3.40.50.300">
    <property type="entry name" value="P-loop containing nucleotide triphosphate hydrolases"/>
    <property type="match status" value="1"/>
</dbReference>
<protein>
    <recommendedName>
        <fullName evidence="7">NACHT domain-containing protein</fullName>
    </recommendedName>
</protein>
<keyword evidence="1" id="KW-0677">Repeat</keyword>
<dbReference type="OrthoDB" id="443402at2759"/>
<sequence length="956" mass="109524">MAAANADFDSDFDFDFDTVAECLARVVDVYHAVRGIHSLSYTDRSDTDFTRLFQALTLSVDRVKEVHASESESGSGTRYRIKFACVQIAEDLLVHINRVLATFSGSIEVSEFCKVWHQEDLSALHARIRDVLHQCQDILPSSHELCLCLPVLADLQLEPAGATSEDLVDDTPTSAQDDAGQLPGQAPSIRKATPRPAPVGLINDFILESLSYKSMHDRESQVTEAHAKTLDWLFDNSPIEQPIRQCFRDSFISWLSGSDLGPTYWITGKPGSGKSTLVRYLSQHPVALYNLRRWGGKKRVATAGFFFWTSGSRQQRSQTGLLRYLLHQVLYSDPELIQKAFPSLWAQLRLMTTKERINFALEWTVEQLQAAFHSLLDSALPSMNICLFIDGLDEFDGNHVEIINFFRDLTSRHDGKSLKLCLSSRPWKVFEEAFGSSVPNTKLQDLTYDDMYRYAKDTLKANAQIRSLVKQNQDLAHRLITDTVEQADGVFLWVRLAVERMLAGFQKNNKFDVLETTLKSLPTELDELFEKLLFKDQTSSEITQTATLFQLMHAREVVADFIKDESSNSLTVWELAFSLFREDDTLALDREVMEATDEEIQTRCRTTIRYIKARFLGLLNVYVAGRMGNMRVPKFADKSMSVADLVTTSQVIYIHRTVRDWLMDGGAGKRLESLQSSDFDPHLRLLRSYVLRLKHPLDEIEHHRRLDEWYPDIALAMTHARYIINDSECIQRRFLNEMDKTISWLWFTKPSDPYDHWAKNTFGAYEIRMKAPPIHRPFLCLATKFGLAEYVCQEVADLNQADAVEEGEEEDGSMPLLSYATEFLCSRNKTIFPVSSPKLIHWLLNNPSRINPGPNHEYKHFITHKPITPWVSVLRHLRDAKRRGWIEYYDIDPEGTARWAEIVREFVKYADVKAVVLKDAWDPEITALGVMELLEETYGSAEVRRIRLAMEVKMAQ</sequence>
<dbReference type="AlphaFoldDB" id="A0A8H4NQC1"/>
<dbReference type="SUPFAM" id="SSF52540">
    <property type="entry name" value="P-loop containing nucleoside triphosphate hydrolases"/>
    <property type="match status" value="1"/>
</dbReference>
<dbReference type="Proteomes" id="UP000605986">
    <property type="component" value="Unassembled WGS sequence"/>
</dbReference>
<gene>
    <name evidence="5" type="ORF">F53441_9309</name>
</gene>
<evidence type="ECO:0000259" key="3">
    <source>
        <dbReference type="Pfam" id="PF24883"/>
    </source>
</evidence>
<feature type="domain" description="Nephrocystin 3-like N-terminal" evidence="3">
    <location>
        <begin position="249"/>
        <end position="425"/>
    </location>
</feature>
<evidence type="ECO:0000256" key="2">
    <source>
        <dbReference type="SAM" id="MobiDB-lite"/>
    </source>
</evidence>
<evidence type="ECO:0000313" key="6">
    <source>
        <dbReference type="Proteomes" id="UP000605986"/>
    </source>
</evidence>
<evidence type="ECO:0000256" key="1">
    <source>
        <dbReference type="ARBA" id="ARBA00022737"/>
    </source>
</evidence>
<reference evidence="5" key="1">
    <citation type="submission" date="2020-01" db="EMBL/GenBank/DDBJ databases">
        <title>Identification and distribution of gene clusters putatively required for synthesis of sphingolipid metabolism inhibitors in phylogenetically diverse species of the filamentous fungus Fusarium.</title>
        <authorList>
            <person name="Kim H.-S."/>
            <person name="Busman M."/>
            <person name="Brown D.W."/>
            <person name="Divon H."/>
            <person name="Uhlig S."/>
            <person name="Proctor R.H."/>
        </authorList>
    </citation>
    <scope>NUCLEOTIDE SEQUENCE</scope>
    <source>
        <strain evidence="5">NRRL 53441</strain>
    </source>
</reference>
<feature type="region of interest" description="Disordered" evidence="2">
    <location>
        <begin position="163"/>
        <end position="195"/>
    </location>
</feature>
<dbReference type="InterPro" id="IPR056693">
    <property type="entry name" value="DUF7791"/>
</dbReference>
<dbReference type="Pfam" id="PF24883">
    <property type="entry name" value="NPHP3_N"/>
    <property type="match status" value="1"/>
</dbReference>
<feature type="domain" description="DUF7791" evidence="4">
    <location>
        <begin position="545"/>
        <end position="694"/>
    </location>
</feature>
<evidence type="ECO:0000313" key="5">
    <source>
        <dbReference type="EMBL" id="KAF4447164.1"/>
    </source>
</evidence>
<accession>A0A8H4NQC1</accession>
<dbReference type="PANTHER" id="PTHR10039:SF5">
    <property type="entry name" value="NACHT DOMAIN-CONTAINING PROTEIN"/>
    <property type="match status" value="1"/>
</dbReference>
<dbReference type="InterPro" id="IPR027417">
    <property type="entry name" value="P-loop_NTPase"/>
</dbReference>
<dbReference type="InterPro" id="IPR056884">
    <property type="entry name" value="NPHP3-like_N"/>
</dbReference>
<organism evidence="5 6">
    <name type="scientific">Fusarium austroafricanum</name>
    <dbReference type="NCBI Taxonomy" id="2364996"/>
    <lineage>
        <taxon>Eukaryota</taxon>
        <taxon>Fungi</taxon>
        <taxon>Dikarya</taxon>
        <taxon>Ascomycota</taxon>
        <taxon>Pezizomycotina</taxon>
        <taxon>Sordariomycetes</taxon>
        <taxon>Hypocreomycetidae</taxon>
        <taxon>Hypocreales</taxon>
        <taxon>Nectriaceae</taxon>
        <taxon>Fusarium</taxon>
        <taxon>Fusarium concolor species complex</taxon>
    </lineage>
</organism>